<proteinExistence type="predicted"/>
<feature type="non-terminal residue" evidence="3">
    <location>
        <position position="141"/>
    </location>
</feature>
<dbReference type="SUPFAM" id="SSF51556">
    <property type="entry name" value="Metallo-dependent hydrolases"/>
    <property type="match status" value="1"/>
</dbReference>
<evidence type="ECO:0000313" key="3">
    <source>
        <dbReference type="EMBL" id="MDZ5035128.1"/>
    </source>
</evidence>
<feature type="domain" description="Amidohydrolase-related" evidence="2">
    <location>
        <begin position="1"/>
        <end position="139"/>
    </location>
</feature>
<dbReference type="AlphaFoldDB" id="A0AAW9IY99"/>
<dbReference type="RefSeq" id="WP_322413467.1">
    <property type="nucleotide sequence ID" value="NZ_WNVG01001286.1"/>
</dbReference>
<name>A0AAW9IY99_CLOPF</name>
<dbReference type="PANTHER" id="PTHR43794">
    <property type="entry name" value="AMINOHYDROLASE SSNA-RELATED"/>
    <property type="match status" value="1"/>
</dbReference>
<dbReference type="Proteomes" id="UP001289066">
    <property type="component" value="Unassembled WGS sequence"/>
</dbReference>
<dbReference type="InterPro" id="IPR032466">
    <property type="entry name" value="Metal_Hydrolase"/>
</dbReference>
<evidence type="ECO:0000259" key="2">
    <source>
        <dbReference type="Pfam" id="PF01979"/>
    </source>
</evidence>
<keyword evidence="1" id="KW-0378">Hydrolase</keyword>
<reference evidence="3" key="1">
    <citation type="submission" date="2019-11" db="EMBL/GenBank/DDBJ databases">
        <title>Characterization of Clostridium perfringens isolates from swine manure treated agricultural soils.</title>
        <authorList>
            <person name="Wushke S.T."/>
        </authorList>
    </citation>
    <scope>NUCLEOTIDE SEQUENCE</scope>
    <source>
        <strain evidence="3">X15</strain>
    </source>
</reference>
<dbReference type="EMBL" id="WNVG01001286">
    <property type="protein sequence ID" value="MDZ5035128.1"/>
    <property type="molecule type" value="Genomic_DNA"/>
</dbReference>
<evidence type="ECO:0000256" key="1">
    <source>
        <dbReference type="ARBA" id="ARBA00022801"/>
    </source>
</evidence>
<comment type="caution">
    <text evidence="3">The sequence shown here is derived from an EMBL/GenBank/DDBJ whole genome shotgun (WGS) entry which is preliminary data.</text>
</comment>
<sequence>PYTNTDESLKEAYKISKEYNVPITIHVAEMDYEISEYREKYNLTPVQYLDSLGILDSNFISAHTVLVNDEDIKILKERGVGVSHNIGANSKGAKGVAPIVKMKEEGISIGLGTDGPMSGNTLDIITQMSQVGKIHKLFNKD</sequence>
<organism evidence="3 4">
    <name type="scientific">Clostridium perfringens</name>
    <dbReference type="NCBI Taxonomy" id="1502"/>
    <lineage>
        <taxon>Bacteria</taxon>
        <taxon>Bacillati</taxon>
        <taxon>Bacillota</taxon>
        <taxon>Clostridia</taxon>
        <taxon>Eubacteriales</taxon>
        <taxon>Clostridiaceae</taxon>
        <taxon>Clostridium</taxon>
    </lineage>
</organism>
<dbReference type="Pfam" id="PF01979">
    <property type="entry name" value="Amidohydro_1"/>
    <property type="match status" value="1"/>
</dbReference>
<feature type="non-terminal residue" evidence="3">
    <location>
        <position position="1"/>
    </location>
</feature>
<dbReference type="PANTHER" id="PTHR43794:SF11">
    <property type="entry name" value="AMIDOHYDROLASE-RELATED DOMAIN-CONTAINING PROTEIN"/>
    <property type="match status" value="1"/>
</dbReference>
<dbReference type="GO" id="GO:0016787">
    <property type="term" value="F:hydrolase activity"/>
    <property type="evidence" value="ECO:0007669"/>
    <property type="project" value="UniProtKB-KW"/>
</dbReference>
<dbReference type="InterPro" id="IPR006680">
    <property type="entry name" value="Amidohydro-rel"/>
</dbReference>
<gene>
    <name evidence="3" type="ORF">GNF81_20795</name>
</gene>
<dbReference type="Gene3D" id="3.20.20.140">
    <property type="entry name" value="Metal-dependent hydrolases"/>
    <property type="match status" value="1"/>
</dbReference>
<protein>
    <submittedName>
        <fullName evidence="3">Amidohydrolase family protein</fullName>
    </submittedName>
</protein>
<evidence type="ECO:0000313" key="4">
    <source>
        <dbReference type="Proteomes" id="UP001289066"/>
    </source>
</evidence>
<dbReference type="InterPro" id="IPR050287">
    <property type="entry name" value="MTA/SAH_deaminase"/>
</dbReference>
<accession>A0AAW9IY99</accession>